<name>A0ABR6L3N9_9HYPH</name>
<dbReference type="InterPro" id="IPR011527">
    <property type="entry name" value="ABC1_TM_dom"/>
</dbReference>
<evidence type="ECO:0000256" key="4">
    <source>
        <dbReference type="ARBA" id="ARBA00022741"/>
    </source>
</evidence>
<dbReference type="EMBL" id="JACHOT010000004">
    <property type="protein sequence ID" value="MBB4651425.1"/>
    <property type="molecule type" value="Genomic_DNA"/>
</dbReference>
<dbReference type="CDD" id="cd18552">
    <property type="entry name" value="ABC_6TM_MsbA_like"/>
    <property type="match status" value="1"/>
</dbReference>
<feature type="transmembrane region" description="Helical" evidence="9">
    <location>
        <begin position="259"/>
        <end position="280"/>
    </location>
</feature>
<dbReference type="PROSITE" id="PS00211">
    <property type="entry name" value="ABC_TRANSPORTER_1"/>
    <property type="match status" value="1"/>
</dbReference>
<dbReference type="GO" id="GO:0005524">
    <property type="term" value="F:ATP binding"/>
    <property type="evidence" value="ECO:0007669"/>
    <property type="project" value="UniProtKB-KW"/>
</dbReference>
<feature type="domain" description="ABC transmembrane type-1" evidence="11">
    <location>
        <begin position="37"/>
        <end position="318"/>
    </location>
</feature>
<evidence type="ECO:0000259" key="10">
    <source>
        <dbReference type="PROSITE" id="PS50893"/>
    </source>
</evidence>
<keyword evidence="3 9" id="KW-0812">Transmembrane</keyword>
<dbReference type="Pfam" id="PF00664">
    <property type="entry name" value="ABC_membrane"/>
    <property type="match status" value="1"/>
</dbReference>
<dbReference type="InterPro" id="IPR003439">
    <property type="entry name" value="ABC_transporter-like_ATP-bd"/>
</dbReference>
<feature type="domain" description="ABC transporter" evidence="10">
    <location>
        <begin position="352"/>
        <end position="586"/>
    </location>
</feature>
<keyword evidence="5 12" id="KW-0067">ATP-binding</keyword>
<organism evidence="12 13">
    <name type="scientific">Aminobacter niigataensis</name>
    <dbReference type="NCBI Taxonomy" id="83265"/>
    <lineage>
        <taxon>Bacteria</taxon>
        <taxon>Pseudomonadati</taxon>
        <taxon>Pseudomonadota</taxon>
        <taxon>Alphaproteobacteria</taxon>
        <taxon>Hyphomicrobiales</taxon>
        <taxon>Phyllobacteriaceae</taxon>
        <taxon>Aminobacter</taxon>
    </lineage>
</organism>
<evidence type="ECO:0000256" key="9">
    <source>
        <dbReference type="SAM" id="Phobius"/>
    </source>
</evidence>
<keyword evidence="7 9" id="KW-0472">Membrane</keyword>
<feature type="region of interest" description="Disordered" evidence="8">
    <location>
        <begin position="595"/>
        <end position="618"/>
    </location>
</feature>
<dbReference type="SUPFAM" id="SSF52540">
    <property type="entry name" value="P-loop containing nucleoside triphosphate hydrolases"/>
    <property type="match status" value="1"/>
</dbReference>
<evidence type="ECO:0000259" key="11">
    <source>
        <dbReference type="PROSITE" id="PS50929"/>
    </source>
</evidence>
<reference evidence="12 13" key="1">
    <citation type="submission" date="2020-08" db="EMBL/GenBank/DDBJ databases">
        <title>Genomic Encyclopedia of Type Strains, Phase IV (KMG-IV): sequencing the most valuable type-strain genomes for metagenomic binning, comparative biology and taxonomic classification.</title>
        <authorList>
            <person name="Goeker M."/>
        </authorList>
    </citation>
    <scope>NUCLEOTIDE SEQUENCE [LARGE SCALE GENOMIC DNA]</scope>
    <source>
        <strain evidence="12 13">DSM 7050</strain>
    </source>
</reference>
<dbReference type="InterPro" id="IPR003593">
    <property type="entry name" value="AAA+_ATPase"/>
</dbReference>
<dbReference type="PROSITE" id="PS50893">
    <property type="entry name" value="ABC_TRANSPORTER_2"/>
    <property type="match status" value="1"/>
</dbReference>
<feature type="transmembrane region" description="Helical" evidence="9">
    <location>
        <begin position="68"/>
        <end position="89"/>
    </location>
</feature>
<evidence type="ECO:0000256" key="1">
    <source>
        <dbReference type="ARBA" id="ARBA00004651"/>
    </source>
</evidence>
<evidence type="ECO:0000256" key="7">
    <source>
        <dbReference type="ARBA" id="ARBA00023136"/>
    </source>
</evidence>
<dbReference type="PROSITE" id="PS50929">
    <property type="entry name" value="ABC_TM1F"/>
    <property type="match status" value="1"/>
</dbReference>
<dbReference type="PANTHER" id="PTHR24221:SF654">
    <property type="entry name" value="ATP-BINDING CASSETTE SUB-FAMILY B MEMBER 6"/>
    <property type="match status" value="1"/>
</dbReference>
<keyword evidence="6 9" id="KW-1133">Transmembrane helix</keyword>
<dbReference type="InterPro" id="IPR039421">
    <property type="entry name" value="Type_1_exporter"/>
</dbReference>
<comment type="similarity">
    <text evidence="2">Belongs to the ABC transporter superfamily.</text>
</comment>
<dbReference type="SUPFAM" id="SSF90123">
    <property type="entry name" value="ABC transporter transmembrane region"/>
    <property type="match status" value="1"/>
</dbReference>
<comment type="caution">
    <text evidence="12">The sequence shown here is derived from an EMBL/GenBank/DDBJ whole genome shotgun (WGS) entry which is preliminary data.</text>
</comment>
<evidence type="ECO:0000313" key="13">
    <source>
        <dbReference type="Proteomes" id="UP000539538"/>
    </source>
</evidence>
<dbReference type="Gene3D" id="3.40.50.300">
    <property type="entry name" value="P-loop containing nucleotide triphosphate hydrolases"/>
    <property type="match status" value="1"/>
</dbReference>
<dbReference type="Proteomes" id="UP000539538">
    <property type="component" value="Unassembled WGS sequence"/>
</dbReference>
<evidence type="ECO:0000256" key="6">
    <source>
        <dbReference type="ARBA" id="ARBA00022989"/>
    </source>
</evidence>
<feature type="transmembrane region" description="Helical" evidence="9">
    <location>
        <begin position="174"/>
        <end position="194"/>
    </location>
</feature>
<dbReference type="SMART" id="SM00382">
    <property type="entry name" value="AAA"/>
    <property type="match status" value="1"/>
</dbReference>
<dbReference type="Gene3D" id="1.20.1560.10">
    <property type="entry name" value="ABC transporter type 1, transmembrane domain"/>
    <property type="match status" value="1"/>
</dbReference>
<evidence type="ECO:0000256" key="2">
    <source>
        <dbReference type="ARBA" id="ARBA00005417"/>
    </source>
</evidence>
<evidence type="ECO:0000256" key="3">
    <source>
        <dbReference type="ARBA" id="ARBA00022692"/>
    </source>
</evidence>
<dbReference type="InterPro" id="IPR036640">
    <property type="entry name" value="ABC1_TM_sf"/>
</dbReference>
<evidence type="ECO:0000256" key="5">
    <source>
        <dbReference type="ARBA" id="ARBA00022840"/>
    </source>
</evidence>
<keyword evidence="4" id="KW-0547">Nucleotide-binding</keyword>
<sequence>MTTAQMEKAKASRGEIVGVIRRVAAENGRAYAWQYGLAALFLLVIAGTTAFTAWIMRDVIDEIFYRQRADLIALISLAILASFALRGIATYGQAVILAKIGNNLVARYQRRIFDHLMKLGMDFFSAQRSSQLVAQINQNVGGVRDLLNITVTSIARDAVSLVALVGVMVYQDPVLSMIAFLIGPPLVLLVGHLMRRLRRLNREAILVNSRLFGAVQEAVQGVAIVKAFTMEDQLSKRMDALVSDVEARSNKIARVSERLSPISETLAGVVVATVIAYAGYRSTMGAQPPGAVFSFITALLLAYDPARRLARTQVGLERALVNARMIYEILDTEPRQEDTPDAGALKVGKGDIRFEAVSFSYGPDMPVLHEVSFTAAGGKTTAIVGASGAGKSTLIALLQRFYDVDGGRIEIDGQDIAHVTKRSLRQSIAYVSQHPYLFEGTIADNIRYGRAGATDDEIRLAAEQAFADEFIRQQPDGYDTPVGESGASLSGGQRQRISIARALVRKAPILLLDEATSALDNESEARVQAALSTVMQGRTTIVIAHRLSTVVSADHIVVLDQGRLVEQGTHADLMADPNSVYARFHNLHDEAGLGLVDDTGETKKEEPQRASAAAGSLR</sequence>
<dbReference type="PANTHER" id="PTHR24221">
    <property type="entry name" value="ATP-BINDING CASSETTE SUB-FAMILY B"/>
    <property type="match status" value="1"/>
</dbReference>
<dbReference type="InterPro" id="IPR017871">
    <property type="entry name" value="ABC_transporter-like_CS"/>
</dbReference>
<evidence type="ECO:0000313" key="12">
    <source>
        <dbReference type="EMBL" id="MBB4651425.1"/>
    </source>
</evidence>
<dbReference type="Pfam" id="PF00005">
    <property type="entry name" value="ABC_tran"/>
    <property type="match status" value="1"/>
</dbReference>
<comment type="subcellular location">
    <subcellularLocation>
        <location evidence="1">Cell membrane</location>
        <topology evidence="1">Multi-pass membrane protein</topology>
    </subcellularLocation>
</comment>
<keyword evidence="13" id="KW-1185">Reference proteome</keyword>
<dbReference type="InterPro" id="IPR027417">
    <property type="entry name" value="P-loop_NTPase"/>
</dbReference>
<evidence type="ECO:0000256" key="8">
    <source>
        <dbReference type="SAM" id="MobiDB-lite"/>
    </source>
</evidence>
<feature type="transmembrane region" description="Helical" evidence="9">
    <location>
        <begin position="32"/>
        <end position="56"/>
    </location>
</feature>
<proteinExistence type="inferred from homology"/>
<accession>A0ABR6L3N9</accession>
<protein>
    <submittedName>
        <fullName evidence="12">ATP-binding cassette subfamily B protein</fullName>
    </submittedName>
</protein>
<gene>
    <name evidence="12" type="ORF">GGQ99_003192</name>
</gene>